<dbReference type="PROSITE" id="PS51257">
    <property type="entry name" value="PROKAR_LIPOPROTEIN"/>
    <property type="match status" value="1"/>
</dbReference>
<dbReference type="EMBL" id="JBDIVE010000005">
    <property type="protein sequence ID" value="MEN3069128.1"/>
    <property type="molecule type" value="Genomic_DNA"/>
</dbReference>
<feature type="domain" description="Outer membrane protein OmpA-like transmembrane" evidence="3">
    <location>
        <begin position="33"/>
        <end position="216"/>
    </location>
</feature>
<evidence type="ECO:0000256" key="2">
    <source>
        <dbReference type="SAM" id="SignalP"/>
    </source>
</evidence>
<dbReference type="Pfam" id="PF01389">
    <property type="entry name" value="OmpA_membrane"/>
    <property type="match status" value="1"/>
</dbReference>
<reference evidence="4 5" key="1">
    <citation type="journal article" date="2018" name="Int. J. Syst. Evol. Microbiol.">
        <title>Uliginosibacterium sediminicola sp. nov., isolated from freshwater sediment.</title>
        <authorList>
            <person name="Hwang W.M."/>
            <person name="Kim S.M."/>
            <person name="Kang K."/>
            <person name="Ahn T.Y."/>
        </authorList>
    </citation>
    <scope>NUCLEOTIDE SEQUENCE [LARGE SCALE GENOMIC DNA]</scope>
    <source>
        <strain evidence="4 5">M1-21</strain>
    </source>
</reference>
<accession>A0ABU9Z027</accession>
<comment type="subcellular location">
    <subcellularLocation>
        <location evidence="1">Cell outer membrane</location>
    </subcellularLocation>
</comment>
<dbReference type="RefSeq" id="WP_345919895.1">
    <property type="nucleotide sequence ID" value="NZ_JBDIVE010000005.1"/>
</dbReference>
<evidence type="ECO:0000313" key="5">
    <source>
        <dbReference type="Proteomes" id="UP001410394"/>
    </source>
</evidence>
<sequence>MNTPIKSCRSILFSLGIGACLMSSAFAAETGPYVGASLGAGVSALKKGGIDSAVGAQGLQVSSGSSDTQNTTYGFNLGYRVNRYAAVELGYVNLGKYGYQSNLASAANQAVTGEFEAQGATLAGVGILPLSHGVSLYGKLGLIQAHTKLSAVGSPGVATSNTSHDSTGMLSGAGLSYDLSKAVAATVEWNHYSGLGNPETGYGKLNTYTAGLKYSF</sequence>
<dbReference type="SUPFAM" id="SSF56925">
    <property type="entry name" value="OMPA-like"/>
    <property type="match status" value="1"/>
</dbReference>
<dbReference type="Gene3D" id="2.40.160.20">
    <property type="match status" value="1"/>
</dbReference>
<proteinExistence type="predicted"/>
<evidence type="ECO:0000313" key="4">
    <source>
        <dbReference type="EMBL" id="MEN3069128.1"/>
    </source>
</evidence>
<dbReference type="InterPro" id="IPR000498">
    <property type="entry name" value="OmpA-like_TM_dom"/>
</dbReference>
<evidence type="ECO:0000259" key="3">
    <source>
        <dbReference type="Pfam" id="PF01389"/>
    </source>
</evidence>
<feature type="chain" id="PRO_5046749210" evidence="2">
    <location>
        <begin position="28"/>
        <end position="216"/>
    </location>
</feature>
<gene>
    <name evidence="4" type="ORF">ABDB84_11610</name>
</gene>
<comment type="caution">
    <text evidence="4">The sequence shown here is derived from an EMBL/GenBank/DDBJ whole genome shotgun (WGS) entry which is preliminary data.</text>
</comment>
<organism evidence="4 5">
    <name type="scientific">Uliginosibacterium sediminicola</name>
    <dbReference type="NCBI Taxonomy" id="2024550"/>
    <lineage>
        <taxon>Bacteria</taxon>
        <taxon>Pseudomonadati</taxon>
        <taxon>Pseudomonadota</taxon>
        <taxon>Betaproteobacteria</taxon>
        <taxon>Rhodocyclales</taxon>
        <taxon>Zoogloeaceae</taxon>
        <taxon>Uliginosibacterium</taxon>
    </lineage>
</organism>
<keyword evidence="5" id="KW-1185">Reference proteome</keyword>
<name>A0ABU9Z027_9RHOO</name>
<protein>
    <submittedName>
        <fullName evidence="4">Outer membrane beta-barrel protein</fullName>
    </submittedName>
</protein>
<evidence type="ECO:0000256" key="1">
    <source>
        <dbReference type="ARBA" id="ARBA00004442"/>
    </source>
</evidence>
<keyword evidence="2" id="KW-0732">Signal</keyword>
<dbReference type="Proteomes" id="UP001410394">
    <property type="component" value="Unassembled WGS sequence"/>
</dbReference>
<dbReference type="InterPro" id="IPR011250">
    <property type="entry name" value="OMP/PagP_B-barrel"/>
</dbReference>
<feature type="signal peptide" evidence="2">
    <location>
        <begin position="1"/>
        <end position="27"/>
    </location>
</feature>